<protein>
    <submittedName>
        <fullName evidence="1">Uncharacterized protein</fullName>
    </submittedName>
</protein>
<comment type="caution">
    <text evidence="1">The sequence shown here is derived from an EMBL/GenBank/DDBJ whole genome shotgun (WGS) entry which is preliminary data.</text>
</comment>
<reference evidence="1" key="1">
    <citation type="submission" date="2022-07" db="EMBL/GenBank/DDBJ databases">
        <title>Genome Sequence of Lecanicillium saksenae.</title>
        <authorList>
            <person name="Buettner E."/>
        </authorList>
    </citation>
    <scope>NUCLEOTIDE SEQUENCE</scope>
    <source>
        <strain evidence="1">VT-O1</strain>
    </source>
</reference>
<name>A0ACC1QIX6_9HYPO</name>
<evidence type="ECO:0000313" key="2">
    <source>
        <dbReference type="Proteomes" id="UP001148737"/>
    </source>
</evidence>
<keyword evidence="2" id="KW-1185">Reference proteome</keyword>
<evidence type="ECO:0000313" key="1">
    <source>
        <dbReference type="EMBL" id="KAJ3478806.1"/>
    </source>
</evidence>
<proteinExistence type="predicted"/>
<organism evidence="1 2">
    <name type="scientific">Lecanicillium saksenae</name>
    <dbReference type="NCBI Taxonomy" id="468837"/>
    <lineage>
        <taxon>Eukaryota</taxon>
        <taxon>Fungi</taxon>
        <taxon>Dikarya</taxon>
        <taxon>Ascomycota</taxon>
        <taxon>Pezizomycotina</taxon>
        <taxon>Sordariomycetes</taxon>
        <taxon>Hypocreomycetidae</taxon>
        <taxon>Hypocreales</taxon>
        <taxon>Cordycipitaceae</taxon>
        <taxon>Lecanicillium</taxon>
    </lineage>
</organism>
<gene>
    <name evidence="1" type="ORF">NLG97_g8478</name>
</gene>
<dbReference type="EMBL" id="JANAKD010001501">
    <property type="protein sequence ID" value="KAJ3478806.1"/>
    <property type="molecule type" value="Genomic_DNA"/>
</dbReference>
<sequence length="562" mass="61767">MPEDKEDTKSRHSYATTEPGTAIHQEDAGAEKALPSEAISAGSQNLHRRLGGKEIQLLAIGGAIGTSLFVQMGATLPKGGPAGLFLGFVIYGTVMLCVNQCFAEMITYLPIASPFVRLSGFWVDDALSFAMGWNYFFVMAFNLPYEITAIKILLTYWTDKIPAAVVVVVCLIIYAILNGLAVRYFGTSEFYLSSFKVFLMLGLICYTFVTMVGGNPHHDAYGFRYWKNPGSFVEHLVPGDTGRFLGLISCMIQASFTMVGPEFISMAAAEAENPRRLMGRAYKSFTWRLMIFFLGGALCVGIVIPYNDQILHNYIEGDSAASSTGAASPYVISMVKFGIHGLPDLVNVLILTSVLSAGNNVVYSAARTLHGMAMDGKAPAILAKCNRMGVPYYAVGLSLAFGLLSLLQLSKSSSNVLDWLVGIVTASYLLNYIGTIITYLHFYASLKAQGVDRNTLPYKGVLQPYASWYALVGTSLITLVLGYDVFIHGHWDTTKFFTSYTMVGLFPVAFIGWKLVFRTKYVKPGTADLQLGSTKRDIDVYESLYEKPKRGRVSEYFNSFFE</sequence>
<dbReference type="Proteomes" id="UP001148737">
    <property type="component" value="Unassembled WGS sequence"/>
</dbReference>
<accession>A0ACC1QIX6</accession>